<gene>
    <name evidence="2" type="ORF">HCG48_24325</name>
</gene>
<dbReference type="Proteomes" id="UP000500857">
    <property type="component" value="Chromosome"/>
</dbReference>
<sequence>MNLSELLSKFMQSVSEAAARIFRPSDDSYPESGVQPFEGEPYHGDGEER</sequence>
<dbReference type="AlphaFoldDB" id="A0A6H1U3D8"/>
<protein>
    <submittedName>
        <fullName evidence="2">Isochorismate synthase</fullName>
    </submittedName>
</protein>
<name>A0A6H1U3D8_9CYAN</name>
<evidence type="ECO:0000313" key="3">
    <source>
        <dbReference type="Proteomes" id="UP000500857"/>
    </source>
</evidence>
<evidence type="ECO:0000313" key="2">
    <source>
        <dbReference type="EMBL" id="QIZ73341.1"/>
    </source>
</evidence>
<feature type="region of interest" description="Disordered" evidence="1">
    <location>
        <begin position="24"/>
        <end position="49"/>
    </location>
</feature>
<organism evidence="2 3">
    <name type="scientific">Oxynema aestuarii AP17</name>
    <dbReference type="NCBI Taxonomy" id="2064643"/>
    <lineage>
        <taxon>Bacteria</taxon>
        <taxon>Bacillati</taxon>
        <taxon>Cyanobacteriota</taxon>
        <taxon>Cyanophyceae</taxon>
        <taxon>Oscillatoriophycideae</taxon>
        <taxon>Oscillatoriales</taxon>
        <taxon>Oscillatoriaceae</taxon>
        <taxon>Oxynema</taxon>
        <taxon>Oxynema aestuarii</taxon>
    </lineage>
</organism>
<accession>A0A6H1U3D8</accession>
<reference evidence="2 3" key="1">
    <citation type="submission" date="2020-04" db="EMBL/GenBank/DDBJ databases">
        <authorList>
            <person name="Basu S."/>
            <person name="Maruthanayagam V."/>
            <person name="Chakraborty S."/>
            <person name="Pramanik A."/>
            <person name="Mukherjee J."/>
            <person name="Brink B."/>
        </authorList>
    </citation>
    <scope>NUCLEOTIDE SEQUENCE [LARGE SCALE GENOMIC DNA]</scope>
    <source>
        <strain evidence="2 3">AP17</strain>
    </source>
</reference>
<dbReference type="RefSeq" id="WP_168571487.1">
    <property type="nucleotide sequence ID" value="NZ_CP051167.1"/>
</dbReference>
<dbReference type="KEGG" id="oxy:HCG48_24325"/>
<proteinExistence type="predicted"/>
<dbReference type="EMBL" id="CP051167">
    <property type="protein sequence ID" value="QIZ73341.1"/>
    <property type="molecule type" value="Genomic_DNA"/>
</dbReference>
<evidence type="ECO:0000256" key="1">
    <source>
        <dbReference type="SAM" id="MobiDB-lite"/>
    </source>
</evidence>
<keyword evidence="3" id="KW-1185">Reference proteome</keyword>
<feature type="compositionally biased region" description="Basic and acidic residues" evidence="1">
    <location>
        <begin position="40"/>
        <end position="49"/>
    </location>
</feature>